<protein>
    <submittedName>
        <fullName evidence="13">TonB-linked outer membrane protein, SusC/RagA family</fullName>
    </submittedName>
</protein>
<dbReference type="InterPro" id="IPR000531">
    <property type="entry name" value="Beta-barrel_TonB"/>
</dbReference>
<evidence type="ECO:0000256" key="6">
    <source>
        <dbReference type="ARBA" id="ARBA00023004"/>
    </source>
</evidence>
<dbReference type="InterPro" id="IPR023996">
    <property type="entry name" value="TonB-dep_OMP_SusC/RagA"/>
</dbReference>
<evidence type="ECO:0000256" key="1">
    <source>
        <dbReference type="ARBA" id="ARBA00004571"/>
    </source>
</evidence>
<dbReference type="GO" id="GO:0009279">
    <property type="term" value="C:cell outer membrane"/>
    <property type="evidence" value="ECO:0007669"/>
    <property type="project" value="UniProtKB-SubCell"/>
</dbReference>
<keyword evidence="6" id="KW-0408">Iron</keyword>
<evidence type="ECO:0000313" key="13">
    <source>
        <dbReference type="EMBL" id="SKB46452.1"/>
    </source>
</evidence>
<evidence type="ECO:0000259" key="12">
    <source>
        <dbReference type="SMART" id="SM00965"/>
    </source>
</evidence>
<dbReference type="InterPro" id="IPR008969">
    <property type="entry name" value="CarboxyPept-like_regulatory"/>
</dbReference>
<dbReference type="GO" id="GO:0006826">
    <property type="term" value="P:iron ion transport"/>
    <property type="evidence" value="ECO:0007669"/>
    <property type="project" value="UniProtKB-KW"/>
</dbReference>
<evidence type="ECO:0000256" key="4">
    <source>
        <dbReference type="ARBA" id="ARBA00022496"/>
    </source>
</evidence>
<evidence type="ECO:0000256" key="9">
    <source>
        <dbReference type="ARBA" id="ARBA00023237"/>
    </source>
</evidence>
<keyword evidence="7 11" id="KW-0798">TonB box</keyword>
<dbReference type="NCBIfam" id="TIGR04057">
    <property type="entry name" value="SusC_RagA_signa"/>
    <property type="match status" value="1"/>
</dbReference>
<keyword evidence="5 10" id="KW-0812">Transmembrane</keyword>
<dbReference type="AlphaFoldDB" id="A0A1T5BGM9"/>
<dbReference type="Gene3D" id="2.40.170.20">
    <property type="entry name" value="TonB-dependent receptor, beta-barrel domain"/>
    <property type="match status" value="1"/>
</dbReference>
<dbReference type="SUPFAM" id="SSF49464">
    <property type="entry name" value="Carboxypeptidase regulatory domain-like"/>
    <property type="match status" value="1"/>
</dbReference>
<name>A0A1T5BGM9_9BACT</name>
<keyword evidence="9 10" id="KW-0998">Cell outer membrane</keyword>
<evidence type="ECO:0000256" key="10">
    <source>
        <dbReference type="PROSITE-ProRule" id="PRU01360"/>
    </source>
</evidence>
<dbReference type="Proteomes" id="UP000190852">
    <property type="component" value="Unassembled WGS sequence"/>
</dbReference>
<evidence type="ECO:0000256" key="8">
    <source>
        <dbReference type="ARBA" id="ARBA00023136"/>
    </source>
</evidence>
<dbReference type="Pfam" id="PF07660">
    <property type="entry name" value="STN"/>
    <property type="match status" value="1"/>
</dbReference>
<sequence>MINILCRNPYGLKKHKLTHLVRIMKLSIFLLFVFVCSGLAENAHSQNAKVTLNKQNVMVSEILNEIENQTEYLFLYNKKNVNVERKTSLNVTNESVAGILNKIFSNTNVSYAMEGKHIVLSKHDAPVSVASQEPGRTITGLIRDENGEPVIGANVMVAGTSIGTITDIDGNFSLQGVPDKSIIRVSYIGYLTQDVVLKKENSLQIVLREDTKKLDEVVVIAYGTAQRKSIVGAVDQIASGVIEDRPVGNLTQALQGASANLVIQQKSFNPNDNSVNINIRGISTMNNNDPLVVIDGLVVEQSSMNNLNPSDIENISVLKDAGSAAIYGSRSANGVILITTKKGRKDERPVIKFTGMVGTQNPHILFKPVKGYENAILRNQALVNGGSAPIYSPAQIQGFQQNGDSEWFLNEIMKNALQQNYNLNISGGSKNSTYMISGGYYDQESNFVGADYGLKRYNFRTNMSTEYQRLKLSTSMAYVRTDGTDHTTSSGTLIVDASRIPVYNTYSMKDANGRYLVNDVLSEFNPLGILEAGGKTWKDEDNFTGSVNADLDIIDGLKLRGVFGGDLRSNHRLIMRKKVPFYASETATVPSGYANSNRETEDYNEKVLFLNSQLMLDFNRTFAKMHQITGLLGVSNESYTFKANELKKKYTDPDLGIPVSETEIITSSYNTPNRTTQRSLYSVFGRAGYSYNGKYYGEFSFRYDGSSKFAENNRWGFFPSVSGGWRVSEEAFMTNYRERFGELKLRGSYGILGNQNVDDYQYQTTYNITNNAYGFNNVSVAGTGFTFANKELKWELSKTFNVGVDATFFNNSVYASFDYFNKRTSDILITPEVPTVYGGAVPKYNAGEMQNQGWEITLSYRFNKGDFRHNVGLNLADSWNEVLAFDGNEQISSSDQMQRIIRVGLPFNSYYGYKTDGYFQNIDEVKNGAIPVGATVQPGDVRYVDRDNNGVIDDKDRFVLGNAFPRYTFGITYDMSWKNFDFNLLLQGVGKRSMFLRGELVEPFHSNYSYTMFTHQLDYWTPVNPDARWPRLAAPGTASNTNNYGKSSDLYLFNASYLRLKNIQIGYTLPKTISMKAGMQKLRGYVTAQNLLTLAKNGFIDPESTEFGSNMGNNGANSGRNYPTPIYVGFGLDIEF</sequence>
<dbReference type="InterPro" id="IPR037066">
    <property type="entry name" value="Plug_dom_sf"/>
</dbReference>
<feature type="domain" description="Secretin/TonB short N-terminal" evidence="12">
    <location>
        <begin position="72"/>
        <end position="123"/>
    </location>
</feature>
<keyword evidence="2 10" id="KW-0813">Transport</keyword>
<keyword evidence="4" id="KW-0406">Ion transport</keyword>
<evidence type="ECO:0000313" key="14">
    <source>
        <dbReference type="Proteomes" id="UP000190852"/>
    </source>
</evidence>
<keyword evidence="3 10" id="KW-1134">Transmembrane beta strand</keyword>
<comment type="subcellular location">
    <subcellularLocation>
        <location evidence="1 10">Cell outer membrane</location>
        <topology evidence="1 10">Multi-pass membrane protein</topology>
    </subcellularLocation>
</comment>
<keyword evidence="8 10" id="KW-0472">Membrane</keyword>
<evidence type="ECO:0000256" key="2">
    <source>
        <dbReference type="ARBA" id="ARBA00022448"/>
    </source>
</evidence>
<keyword evidence="14" id="KW-1185">Reference proteome</keyword>
<keyword evidence="4" id="KW-0410">Iron transport</keyword>
<evidence type="ECO:0000256" key="7">
    <source>
        <dbReference type="ARBA" id="ARBA00023077"/>
    </source>
</evidence>
<dbReference type="EMBL" id="FUYQ01000007">
    <property type="protein sequence ID" value="SKB46452.1"/>
    <property type="molecule type" value="Genomic_DNA"/>
</dbReference>
<gene>
    <name evidence="13" type="ORF">SAMN05660349_01284</name>
</gene>
<dbReference type="InterPro" id="IPR011662">
    <property type="entry name" value="Secretin/TonB_short_N"/>
</dbReference>
<reference evidence="14" key="1">
    <citation type="submission" date="2017-02" db="EMBL/GenBank/DDBJ databases">
        <authorList>
            <person name="Varghese N."/>
            <person name="Submissions S."/>
        </authorList>
    </citation>
    <scope>NUCLEOTIDE SEQUENCE [LARGE SCALE GENOMIC DNA]</scope>
    <source>
        <strain evidence="14">DSM 24967</strain>
    </source>
</reference>
<dbReference type="PROSITE" id="PS52016">
    <property type="entry name" value="TONB_DEPENDENT_REC_3"/>
    <property type="match status" value="1"/>
</dbReference>
<evidence type="ECO:0000256" key="5">
    <source>
        <dbReference type="ARBA" id="ARBA00022692"/>
    </source>
</evidence>
<dbReference type="FunFam" id="2.60.40.1120:FF:000003">
    <property type="entry name" value="Outer membrane protein Omp121"/>
    <property type="match status" value="1"/>
</dbReference>
<evidence type="ECO:0000256" key="11">
    <source>
        <dbReference type="RuleBase" id="RU003357"/>
    </source>
</evidence>
<dbReference type="Pfam" id="PF13715">
    <property type="entry name" value="CarbopepD_reg_2"/>
    <property type="match status" value="1"/>
</dbReference>
<dbReference type="InterPro" id="IPR039426">
    <property type="entry name" value="TonB-dep_rcpt-like"/>
</dbReference>
<dbReference type="InterPro" id="IPR012910">
    <property type="entry name" value="Plug_dom"/>
</dbReference>
<dbReference type="Gene3D" id="2.170.130.10">
    <property type="entry name" value="TonB-dependent receptor, plug domain"/>
    <property type="match status" value="1"/>
</dbReference>
<dbReference type="SUPFAM" id="SSF56935">
    <property type="entry name" value="Porins"/>
    <property type="match status" value="1"/>
</dbReference>
<dbReference type="InterPro" id="IPR023997">
    <property type="entry name" value="TonB-dep_OMP_SusC/RagA_CS"/>
</dbReference>
<dbReference type="Gene3D" id="2.60.40.1120">
    <property type="entry name" value="Carboxypeptidase-like, regulatory domain"/>
    <property type="match status" value="1"/>
</dbReference>
<organism evidence="13 14">
    <name type="scientific">Parabacteroides chartae</name>
    <dbReference type="NCBI Taxonomy" id="1037355"/>
    <lineage>
        <taxon>Bacteria</taxon>
        <taxon>Pseudomonadati</taxon>
        <taxon>Bacteroidota</taxon>
        <taxon>Bacteroidia</taxon>
        <taxon>Bacteroidales</taxon>
        <taxon>Tannerellaceae</taxon>
        <taxon>Parabacteroides</taxon>
    </lineage>
</organism>
<dbReference type="NCBIfam" id="TIGR04056">
    <property type="entry name" value="OMP_RagA_SusC"/>
    <property type="match status" value="1"/>
</dbReference>
<dbReference type="Pfam" id="PF07715">
    <property type="entry name" value="Plug"/>
    <property type="match status" value="1"/>
</dbReference>
<dbReference type="Pfam" id="PF00593">
    <property type="entry name" value="TonB_dep_Rec_b-barrel"/>
    <property type="match status" value="1"/>
</dbReference>
<dbReference type="SMART" id="SM00965">
    <property type="entry name" value="STN"/>
    <property type="match status" value="1"/>
</dbReference>
<accession>A0A1T5BGM9</accession>
<evidence type="ECO:0000256" key="3">
    <source>
        <dbReference type="ARBA" id="ARBA00022452"/>
    </source>
</evidence>
<proteinExistence type="inferred from homology"/>
<comment type="similarity">
    <text evidence="10 11">Belongs to the TonB-dependent receptor family.</text>
</comment>
<dbReference type="InterPro" id="IPR036942">
    <property type="entry name" value="Beta-barrel_TonB_sf"/>
</dbReference>